<dbReference type="Proteomes" id="UP001140560">
    <property type="component" value="Unassembled WGS sequence"/>
</dbReference>
<evidence type="ECO:0000313" key="3">
    <source>
        <dbReference type="Proteomes" id="UP001140560"/>
    </source>
</evidence>
<keyword evidence="1" id="KW-0812">Transmembrane</keyword>
<keyword evidence="1" id="KW-1133">Transmembrane helix</keyword>
<organism evidence="2 3">
    <name type="scientific">Neocucurbitaria cava</name>
    <dbReference type="NCBI Taxonomy" id="798079"/>
    <lineage>
        <taxon>Eukaryota</taxon>
        <taxon>Fungi</taxon>
        <taxon>Dikarya</taxon>
        <taxon>Ascomycota</taxon>
        <taxon>Pezizomycotina</taxon>
        <taxon>Dothideomycetes</taxon>
        <taxon>Pleosporomycetidae</taxon>
        <taxon>Pleosporales</taxon>
        <taxon>Pleosporineae</taxon>
        <taxon>Cucurbitariaceae</taxon>
        <taxon>Neocucurbitaria</taxon>
    </lineage>
</organism>
<dbReference type="EMBL" id="JAPEUY010000006">
    <property type="protein sequence ID" value="KAJ4372435.1"/>
    <property type="molecule type" value="Genomic_DNA"/>
</dbReference>
<dbReference type="OrthoDB" id="10581593at2759"/>
<sequence length="93" mass="10497">MSKYQKKVKVLEKIAHMNETGQGVLPERPNLSFFSEILEAKPGLKSPYLVLDEVNAVKNSTRTTMLWLCFLPIRLLLTRVILHSAVLNGDSTD</sequence>
<feature type="transmembrane region" description="Helical" evidence="1">
    <location>
        <begin position="65"/>
        <end position="86"/>
    </location>
</feature>
<dbReference type="AlphaFoldDB" id="A0A9W8YB45"/>
<name>A0A9W8YB45_9PLEO</name>
<keyword evidence="3" id="KW-1185">Reference proteome</keyword>
<reference evidence="2" key="1">
    <citation type="submission" date="2022-10" db="EMBL/GenBank/DDBJ databases">
        <title>Tapping the CABI collections for fungal endophytes: first genome assemblies for Collariella, Neodidymelliopsis, Ascochyta clinopodiicola, Didymella pomorum, Didymosphaeria variabile, Neocosmospora piperis and Neocucurbitaria cava.</title>
        <authorList>
            <person name="Hill R."/>
        </authorList>
    </citation>
    <scope>NUCLEOTIDE SEQUENCE</scope>
    <source>
        <strain evidence="2">IMI 356814</strain>
    </source>
</reference>
<comment type="caution">
    <text evidence="2">The sequence shown here is derived from an EMBL/GenBank/DDBJ whole genome shotgun (WGS) entry which is preliminary data.</text>
</comment>
<evidence type="ECO:0000256" key="1">
    <source>
        <dbReference type="SAM" id="Phobius"/>
    </source>
</evidence>
<accession>A0A9W8YB45</accession>
<proteinExistence type="predicted"/>
<gene>
    <name evidence="2" type="ORF">N0V83_004209</name>
</gene>
<keyword evidence="1" id="KW-0472">Membrane</keyword>
<protein>
    <submittedName>
        <fullName evidence="2">Uncharacterized protein</fullName>
    </submittedName>
</protein>
<evidence type="ECO:0000313" key="2">
    <source>
        <dbReference type="EMBL" id="KAJ4372435.1"/>
    </source>
</evidence>